<feature type="compositionally biased region" description="Polar residues" evidence="1">
    <location>
        <begin position="1301"/>
        <end position="1313"/>
    </location>
</feature>
<feature type="transmembrane region" description="Helical" evidence="2">
    <location>
        <begin position="556"/>
        <end position="579"/>
    </location>
</feature>
<feature type="compositionally biased region" description="Polar residues" evidence="1">
    <location>
        <begin position="42"/>
        <end position="60"/>
    </location>
</feature>
<evidence type="ECO:0000256" key="1">
    <source>
        <dbReference type="SAM" id="MobiDB-lite"/>
    </source>
</evidence>
<sequence>MDAGQLDSAAMPPSRSWQHAQGWTTHQYQPIQRDLSEPIAPTPSNIDPTNADAQQRQQPSIPLEARHGSTHPILRWRPFYLRRFVLALFGLTLLLTLVAIEVLLVLSDKHTGIANGQSSQQYLWTFGPTAFLTLLIVIWGRIDYQSKLVAPWLRLAREPSHPSRTLQLDYLSDFLPWSVFRALRNKDFVVSITSAISALLKVLVIVSTGLITLSWTPVPYDSYPMTAQSVFKNSNASLASSGTLAYYMMGGHAERNLTYPDGIFDGYAFSSLQTDSRGPATTNVTVDAFRGYLDCQPTEVILRGSAPPIPQFQDQKMNLTISSADCNIDLLQLYGPDYTCENCTANFARYAPVWCNDGNRDVETDRRRIFVIFGSMSYTIDTSRNLSHYVPNMVRHPYIATLHRSAQLLCTPKFEMGKIEVVRNSGGILSVAPLLGTFGNRTLDSVDTWDIAKAHFNLTDSGENMLKGLDQYGIGVNVSNTAVDVDSYMELALPTQLSPNASLSSLYETPQLQRLANGYYQQSTAIIAKQALMEPAPIEVLGSATIFADRLLVRAWAAHWMAGMLAGCLVLVLIALFLVPTRNILPCNPSSIPGMASLIQQNHDLISALQFLGAASDKHQARALENTRFLSLVTADPDLMGHEKFTVRDTRSESYAGALRFPQIKSLQAHPAIVHPATRATLCVILAGLVVALELMLRKSIAEEGLGDAGSDAFIHYTWTTLPALVLGSIAMVISAMEFRVRCLAPYVALERNVKTQQMLMLDLLDLSMPRLLYREAKLANVGALAATLALLISSLFTIFSPSLFLTHSLPRIGSAELGINQSFARRPPPFGQSAFDFERKPQEVSSLIFASNYTFPRFTYQDLAFPQLVYSNESALQAIAALALNESAISIDAVVPAVRAKLRCRSYGGSQIRPNYTVETSSSGTVSRSISLLIQDEGCGYDSQKTYESQIRINPGTAYFGAAKESNVDFDISACSDLLYIWGKLNHEADPAVEHVAALGCNMTMEAVDVEVSFTGTALEIDRRKPPRPREETARASPIWDRNERPPVLLNIYKFLASLNSTRSMQMMPFFQLLTASPWAIPESDLGDLAADERIGEAIKFQHGIIVAQSLTFAQQPANISNATFADPKPSDNDAQLLFNAVVTHHEARRRVVQDALSTRVLQGLLGATLVFLILSWIFMKRTAVLASSPTTIASQAALIAGGNLLSLLPEDAQLRGPEEIAAALGPGTRFRMGWWAAADDGGECEGGSSRFGIFGVKAGGEDAKLDGAWTEYQSGDYAAIGDEDGGRHAGMSPHRINGSEESGTTPMLRTS</sequence>
<evidence type="ECO:0000256" key="2">
    <source>
        <dbReference type="SAM" id="Phobius"/>
    </source>
</evidence>
<protein>
    <submittedName>
        <fullName evidence="3">Uncharacterized protein</fullName>
    </submittedName>
</protein>
<feature type="transmembrane region" description="Helical" evidence="2">
    <location>
        <begin position="717"/>
        <end position="737"/>
    </location>
</feature>
<comment type="caution">
    <text evidence="3">The sequence shown here is derived from an EMBL/GenBank/DDBJ whole genome shotgun (WGS) entry which is preliminary data.</text>
</comment>
<dbReference type="InterPro" id="IPR021840">
    <property type="entry name" value="DUF3433"/>
</dbReference>
<proteinExistence type="predicted"/>
<reference evidence="3" key="1">
    <citation type="submission" date="2023-06" db="EMBL/GenBank/DDBJ databases">
        <title>Genome-scale phylogeny and comparative genomics of the fungal order Sordariales.</title>
        <authorList>
            <consortium name="Lawrence Berkeley National Laboratory"/>
            <person name="Hensen N."/>
            <person name="Bonometti L."/>
            <person name="Westerberg I."/>
            <person name="Brannstrom I.O."/>
            <person name="Guillou S."/>
            <person name="Cros-Aarteil S."/>
            <person name="Calhoun S."/>
            <person name="Haridas S."/>
            <person name="Kuo A."/>
            <person name="Mondo S."/>
            <person name="Pangilinan J."/>
            <person name="Riley R."/>
            <person name="Labutti K."/>
            <person name="Andreopoulos B."/>
            <person name="Lipzen A."/>
            <person name="Chen C."/>
            <person name="Yanf M."/>
            <person name="Daum C."/>
            <person name="Ng V."/>
            <person name="Clum A."/>
            <person name="Steindorff A."/>
            <person name="Ohm R."/>
            <person name="Martin F."/>
            <person name="Silar P."/>
            <person name="Natvig D."/>
            <person name="Lalanne C."/>
            <person name="Gautier V."/>
            <person name="Ament-Velasquez S.L."/>
            <person name="Kruys A."/>
            <person name="Hutchinson M.I."/>
            <person name="Powell A.J."/>
            <person name="Barry K."/>
            <person name="Miller A.N."/>
            <person name="Grigoriev I.V."/>
            <person name="Debuchy R."/>
            <person name="Gladieux P."/>
            <person name="Thoren M.H."/>
            <person name="Johannesson H."/>
        </authorList>
    </citation>
    <scope>NUCLEOTIDE SEQUENCE</scope>
    <source>
        <strain evidence="3">SMH2532-1</strain>
    </source>
</reference>
<dbReference type="Pfam" id="PF11915">
    <property type="entry name" value="DUF3433"/>
    <property type="match status" value="2"/>
</dbReference>
<feature type="transmembrane region" description="Helical" evidence="2">
    <location>
        <begin position="680"/>
        <end position="697"/>
    </location>
</feature>
<feature type="region of interest" description="Disordered" evidence="1">
    <location>
        <begin position="1"/>
        <end position="64"/>
    </location>
</feature>
<keyword evidence="2" id="KW-1133">Transmembrane helix</keyword>
<feature type="transmembrane region" description="Helical" evidence="2">
    <location>
        <begin position="84"/>
        <end position="106"/>
    </location>
</feature>
<feature type="region of interest" description="Disordered" evidence="1">
    <location>
        <begin position="1283"/>
        <end position="1313"/>
    </location>
</feature>
<evidence type="ECO:0000313" key="3">
    <source>
        <dbReference type="EMBL" id="KAK0655014.1"/>
    </source>
</evidence>
<feature type="compositionally biased region" description="Polar residues" evidence="1">
    <location>
        <begin position="15"/>
        <end position="30"/>
    </location>
</feature>
<organism evidence="3 4">
    <name type="scientific">Cercophora newfieldiana</name>
    <dbReference type="NCBI Taxonomy" id="92897"/>
    <lineage>
        <taxon>Eukaryota</taxon>
        <taxon>Fungi</taxon>
        <taxon>Dikarya</taxon>
        <taxon>Ascomycota</taxon>
        <taxon>Pezizomycotina</taxon>
        <taxon>Sordariomycetes</taxon>
        <taxon>Sordariomycetidae</taxon>
        <taxon>Sordariales</taxon>
        <taxon>Lasiosphaeriaceae</taxon>
        <taxon>Cercophora</taxon>
    </lineage>
</organism>
<feature type="transmembrane region" description="Helical" evidence="2">
    <location>
        <begin position="188"/>
        <end position="215"/>
    </location>
</feature>
<feature type="transmembrane region" description="Helical" evidence="2">
    <location>
        <begin position="779"/>
        <end position="800"/>
    </location>
</feature>
<dbReference type="EMBL" id="JAULSV010000001">
    <property type="protein sequence ID" value="KAK0655014.1"/>
    <property type="molecule type" value="Genomic_DNA"/>
</dbReference>
<keyword evidence="4" id="KW-1185">Reference proteome</keyword>
<accession>A0AA39YMA3</accession>
<keyword evidence="2" id="KW-0812">Transmembrane</keyword>
<keyword evidence="2" id="KW-0472">Membrane</keyword>
<name>A0AA39YMA3_9PEZI</name>
<feature type="transmembrane region" description="Helical" evidence="2">
    <location>
        <begin position="121"/>
        <end position="139"/>
    </location>
</feature>
<dbReference type="Proteomes" id="UP001174936">
    <property type="component" value="Unassembled WGS sequence"/>
</dbReference>
<dbReference type="PANTHER" id="PTHR37544">
    <property type="entry name" value="SPRAY-RELATED"/>
    <property type="match status" value="1"/>
</dbReference>
<evidence type="ECO:0000313" key="4">
    <source>
        <dbReference type="Proteomes" id="UP001174936"/>
    </source>
</evidence>
<dbReference type="PANTHER" id="PTHR37544:SF1">
    <property type="entry name" value="PHOSPHORIBOSYLAMINOIMIDAZOLE-SUCCINOCARBOXAMIDE SYNTHASE"/>
    <property type="match status" value="1"/>
</dbReference>
<gene>
    <name evidence="3" type="ORF">B0T16DRAFT_362050</name>
</gene>